<sequence length="66" mass="7959">MIADEVPREKLIKRLHTAEEKVKQLQEIEKRARDLFDNRLGWSDGRNPYAPKEFWKQLGQVLRKVR</sequence>
<accession>A0A0F9JKJ9</accession>
<evidence type="ECO:0000313" key="2">
    <source>
        <dbReference type="EMBL" id="KKM62901.1"/>
    </source>
</evidence>
<evidence type="ECO:0000256" key="1">
    <source>
        <dbReference type="SAM" id="Coils"/>
    </source>
</evidence>
<keyword evidence="1" id="KW-0175">Coiled coil</keyword>
<organism evidence="2">
    <name type="scientific">marine sediment metagenome</name>
    <dbReference type="NCBI Taxonomy" id="412755"/>
    <lineage>
        <taxon>unclassified sequences</taxon>
        <taxon>metagenomes</taxon>
        <taxon>ecological metagenomes</taxon>
    </lineage>
</organism>
<dbReference type="AlphaFoldDB" id="A0A0F9JKJ9"/>
<protein>
    <submittedName>
        <fullName evidence="2">Uncharacterized protein</fullName>
    </submittedName>
</protein>
<proteinExistence type="predicted"/>
<gene>
    <name evidence="2" type="ORF">LCGC14_1517000</name>
</gene>
<dbReference type="EMBL" id="LAZR01011206">
    <property type="protein sequence ID" value="KKM62901.1"/>
    <property type="molecule type" value="Genomic_DNA"/>
</dbReference>
<name>A0A0F9JKJ9_9ZZZZ</name>
<reference evidence="2" key="1">
    <citation type="journal article" date="2015" name="Nature">
        <title>Complex archaea that bridge the gap between prokaryotes and eukaryotes.</title>
        <authorList>
            <person name="Spang A."/>
            <person name="Saw J.H."/>
            <person name="Jorgensen S.L."/>
            <person name="Zaremba-Niedzwiedzka K."/>
            <person name="Martijn J."/>
            <person name="Lind A.E."/>
            <person name="van Eijk R."/>
            <person name="Schleper C."/>
            <person name="Guy L."/>
            <person name="Ettema T.J."/>
        </authorList>
    </citation>
    <scope>NUCLEOTIDE SEQUENCE</scope>
</reference>
<feature type="coiled-coil region" evidence="1">
    <location>
        <begin position="8"/>
        <end position="38"/>
    </location>
</feature>
<comment type="caution">
    <text evidence="2">The sequence shown here is derived from an EMBL/GenBank/DDBJ whole genome shotgun (WGS) entry which is preliminary data.</text>
</comment>